<dbReference type="InterPro" id="IPR013087">
    <property type="entry name" value="Znf_C2H2_type"/>
</dbReference>
<dbReference type="GO" id="GO:0008270">
    <property type="term" value="F:zinc ion binding"/>
    <property type="evidence" value="ECO:0007669"/>
    <property type="project" value="UniProtKB-KW"/>
</dbReference>
<dbReference type="SMART" id="SM00355">
    <property type="entry name" value="ZnF_C2H2"/>
    <property type="match status" value="2"/>
</dbReference>
<feature type="domain" description="C2H2-type" evidence="3">
    <location>
        <begin position="240"/>
        <end position="270"/>
    </location>
</feature>
<dbReference type="PROSITE" id="PS00028">
    <property type="entry name" value="ZINC_FINGER_C2H2_1"/>
    <property type="match status" value="1"/>
</dbReference>
<dbReference type="Proteomes" id="UP000807306">
    <property type="component" value="Unassembled WGS sequence"/>
</dbReference>
<gene>
    <name evidence="4" type="ORF">CPB83DRAFT_60077</name>
</gene>
<accession>A0A9P6JJF0</accession>
<dbReference type="EMBL" id="MU157923">
    <property type="protein sequence ID" value="KAF9523187.1"/>
    <property type="molecule type" value="Genomic_DNA"/>
</dbReference>
<proteinExistence type="predicted"/>
<evidence type="ECO:0000256" key="1">
    <source>
        <dbReference type="PROSITE-ProRule" id="PRU00042"/>
    </source>
</evidence>
<keyword evidence="1" id="KW-0479">Metal-binding</keyword>
<feature type="region of interest" description="Disordered" evidence="2">
    <location>
        <begin position="89"/>
        <end position="121"/>
    </location>
</feature>
<organism evidence="4 5">
    <name type="scientific">Crepidotus variabilis</name>
    <dbReference type="NCBI Taxonomy" id="179855"/>
    <lineage>
        <taxon>Eukaryota</taxon>
        <taxon>Fungi</taxon>
        <taxon>Dikarya</taxon>
        <taxon>Basidiomycota</taxon>
        <taxon>Agaricomycotina</taxon>
        <taxon>Agaricomycetes</taxon>
        <taxon>Agaricomycetidae</taxon>
        <taxon>Agaricales</taxon>
        <taxon>Agaricineae</taxon>
        <taxon>Crepidotaceae</taxon>
        <taxon>Crepidotus</taxon>
    </lineage>
</organism>
<dbReference type="OrthoDB" id="2676372at2759"/>
<reference evidence="4" key="1">
    <citation type="submission" date="2020-11" db="EMBL/GenBank/DDBJ databases">
        <authorList>
            <consortium name="DOE Joint Genome Institute"/>
            <person name="Ahrendt S."/>
            <person name="Riley R."/>
            <person name="Andreopoulos W."/>
            <person name="Labutti K."/>
            <person name="Pangilinan J."/>
            <person name="Ruiz-Duenas F.J."/>
            <person name="Barrasa J.M."/>
            <person name="Sanchez-Garcia M."/>
            <person name="Camarero S."/>
            <person name="Miyauchi S."/>
            <person name="Serrano A."/>
            <person name="Linde D."/>
            <person name="Babiker R."/>
            <person name="Drula E."/>
            <person name="Ayuso-Fernandez I."/>
            <person name="Pacheco R."/>
            <person name="Padilla G."/>
            <person name="Ferreira P."/>
            <person name="Barriuso J."/>
            <person name="Kellner H."/>
            <person name="Castanera R."/>
            <person name="Alfaro M."/>
            <person name="Ramirez L."/>
            <person name="Pisabarro A.G."/>
            <person name="Kuo A."/>
            <person name="Tritt A."/>
            <person name="Lipzen A."/>
            <person name="He G."/>
            <person name="Yan M."/>
            <person name="Ng V."/>
            <person name="Cullen D."/>
            <person name="Martin F."/>
            <person name="Rosso M.-N."/>
            <person name="Henrissat B."/>
            <person name="Hibbett D."/>
            <person name="Martinez A.T."/>
            <person name="Grigoriev I.V."/>
        </authorList>
    </citation>
    <scope>NUCLEOTIDE SEQUENCE</scope>
    <source>
        <strain evidence="4">CBS 506.95</strain>
    </source>
</reference>
<keyword evidence="1" id="KW-0862">Zinc</keyword>
<name>A0A9P6JJF0_9AGAR</name>
<evidence type="ECO:0000313" key="5">
    <source>
        <dbReference type="Proteomes" id="UP000807306"/>
    </source>
</evidence>
<keyword evidence="5" id="KW-1185">Reference proteome</keyword>
<evidence type="ECO:0000313" key="4">
    <source>
        <dbReference type="EMBL" id="KAF9523187.1"/>
    </source>
</evidence>
<evidence type="ECO:0000256" key="2">
    <source>
        <dbReference type="SAM" id="MobiDB-lite"/>
    </source>
</evidence>
<evidence type="ECO:0000259" key="3">
    <source>
        <dbReference type="PROSITE" id="PS50157"/>
    </source>
</evidence>
<dbReference type="PROSITE" id="PS50157">
    <property type="entry name" value="ZINC_FINGER_C2H2_2"/>
    <property type="match status" value="1"/>
</dbReference>
<protein>
    <recommendedName>
        <fullName evidence="3">C2H2-type domain-containing protein</fullName>
    </recommendedName>
</protein>
<dbReference type="AlphaFoldDB" id="A0A9P6JJF0"/>
<sequence length="270" mass="30250">MLQVTTLDGVSDTPFLRSEVTIQSSTDVPTFLWDQQLQKPSTSAMPSWSSSHVPLMSDDSSQSVGFGALALEWPSTTPPAIPMLQSVSEKPHRAWHSRSFADTMEPSSGPKRSKSKGKKRVVGNAMQSYRHCNEKAPNMRRQSQNGVEHPTPSQTFDPLVCRLEAASGRTGRTSGVSNGTLCKQRFDHLDSFKRHLCNDHDIPKGHGNSTTPYICGWEGCEKTGTLSTYHRHLQSHAFRWHCPFPDCLKSYTRGDTFRNHIRDRHYGNVP</sequence>
<feature type="compositionally biased region" description="Basic residues" evidence="2">
    <location>
        <begin position="111"/>
        <end position="121"/>
    </location>
</feature>
<keyword evidence="1" id="KW-0863">Zinc-finger</keyword>
<comment type="caution">
    <text evidence="4">The sequence shown here is derived from an EMBL/GenBank/DDBJ whole genome shotgun (WGS) entry which is preliminary data.</text>
</comment>